<proteinExistence type="predicted"/>
<reference evidence="1 2" key="1">
    <citation type="journal article" date="2018" name="Sci. Rep.">
        <title>Comparative analysis of the Pocillopora damicornis genome highlights role of immune system in coral evolution.</title>
        <authorList>
            <person name="Cunning R."/>
            <person name="Bay R.A."/>
            <person name="Gillette P."/>
            <person name="Baker A.C."/>
            <person name="Traylor-Knowles N."/>
        </authorList>
    </citation>
    <scope>NUCLEOTIDE SEQUENCE [LARGE SCALE GENOMIC DNA]</scope>
    <source>
        <strain evidence="1">RSMAS</strain>
        <tissue evidence="1">Whole animal</tissue>
    </source>
</reference>
<sequence length="315" mass="35772">MYAIDQELSAFKVLLIHKNSEEAKRIFTRKLNVFRNEIGTVSDLISQDLPRNDFTTCLIPANVKQVKGKRFSAIKATANGECLNESLPILSHLLIVGELYFNVQFYCDHDAFKETNKINLNLTLETLFSKPLINFPRQALRAEALVACTRYKWSSFVKFLGLASLVSQPVHSVYPDANFCYWMLMHRSLHPRTSTTSYQPLENAVPMYILQSRDGKFDNTPGSWLEPNHFLSLIIEKKEAKTCPVKKQEIKDCLRVKAKQQAMLSSFIKAKSTTGSSQASRSTLIGGPSGQNEQLQLLTSAKKFNQMPKFHLRHP</sequence>
<protein>
    <recommendedName>
        <fullName evidence="3">Vertnin</fullName>
    </recommendedName>
</protein>
<dbReference type="Proteomes" id="UP000275408">
    <property type="component" value="Unassembled WGS sequence"/>
</dbReference>
<gene>
    <name evidence="1" type="ORF">pdam_00023770</name>
</gene>
<accession>A0A3M6TKB6</accession>
<evidence type="ECO:0008006" key="3">
    <source>
        <dbReference type="Google" id="ProtNLM"/>
    </source>
</evidence>
<dbReference type="AlphaFoldDB" id="A0A3M6TKB6"/>
<name>A0A3M6TKB6_POCDA</name>
<keyword evidence="2" id="KW-1185">Reference proteome</keyword>
<evidence type="ECO:0000313" key="1">
    <source>
        <dbReference type="EMBL" id="RMX41842.1"/>
    </source>
</evidence>
<organism evidence="1 2">
    <name type="scientific">Pocillopora damicornis</name>
    <name type="common">Cauliflower coral</name>
    <name type="synonym">Millepora damicornis</name>
    <dbReference type="NCBI Taxonomy" id="46731"/>
    <lineage>
        <taxon>Eukaryota</taxon>
        <taxon>Metazoa</taxon>
        <taxon>Cnidaria</taxon>
        <taxon>Anthozoa</taxon>
        <taxon>Hexacorallia</taxon>
        <taxon>Scleractinia</taxon>
        <taxon>Astrocoeniina</taxon>
        <taxon>Pocilloporidae</taxon>
        <taxon>Pocillopora</taxon>
    </lineage>
</organism>
<evidence type="ECO:0000313" key="2">
    <source>
        <dbReference type="Proteomes" id="UP000275408"/>
    </source>
</evidence>
<dbReference type="EMBL" id="RCHS01003435">
    <property type="protein sequence ID" value="RMX41842.1"/>
    <property type="molecule type" value="Genomic_DNA"/>
</dbReference>
<comment type="caution">
    <text evidence="1">The sequence shown here is derived from an EMBL/GenBank/DDBJ whole genome shotgun (WGS) entry which is preliminary data.</text>
</comment>